<dbReference type="Pfam" id="PF00650">
    <property type="entry name" value="CRAL_TRIO"/>
    <property type="match status" value="1"/>
</dbReference>
<accession>A0A2W1BVU1</accession>
<reference evidence="2 3" key="1">
    <citation type="journal article" date="2017" name="BMC Biol.">
        <title>Genomic innovations, transcriptional plasticity and gene loss underlying the evolution and divergence of two highly polyphagous and invasive Helicoverpa pest species.</title>
        <authorList>
            <person name="Pearce S.L."/>
            <person name="Clarke D.F."/>
            <person name="East P.D."/>
            <person name="Elfekih S."/>
            <person name="Gordon K.H."/>
            <person name="Jermiin L.S."/>
            <person name="McGaughran A."/>
            <person name="Oakeshott J.G."/>
            <person name="Papanikolaou A."/>
            <person name="Perera O.P."/>
            <person name="Rane R.V."/>
            <person name="Richards S."/>
            <person name="Tay W.T."/>
            <person name="Walsh T.K."/>
            <person name="Anderson A."/>
            <person name="Anderson C.J."/>
            <person name="Asgari S."/>
            <person name="Board P.G."/>
            <person name="Bretschneider A."/>
            <person name="Campbell P.M."/>
            <person name="Chertemps T."/>
            <person name="Christeller J.T."/>
            <person name="Coppin C.W."/>
            <person name="Downes S.J."/>
            <person name="Duan G."/>
            <person name="Farnsworth C.A."/>
            <person name="Good R.T."/>
            <person name="Han L.B."/>
            <person name="Han Y.C."/>
            <person name="Hatje K."/>
            <person name="Horne I."/>
            <person name="Huang Y.P."/>
            <person name="Hughes D.S."/>
            <person name="Jacquin-Joly E."/>
            <person name="James W."/>
            <person name="Jhangiani S."/>
            <person name="Kollmar M."/>
            <person name="Kuwar S.S."/>
            <person name="Li S."/>
            <person name="Liu N.Y."/>
            <person name="Maibeche M.T."/>
            <person name="Miller J.R."/>
            <person name="Montagne N."/>
            <person name="Perry T."/>
            <person name="Qu J."/>
            <person name="Song S.V."/>
            <person name="Sutton G.G."/>
            <person name="Vogel H."/>
            <person name="Walenz B.P."/>
            <person name="Xu W."/>
            <person name="Zhang H.J."/>
            <person name="Zou Z."/>
            <person name="Batterham P."/>
            <person name="Edwards O.R."/>
            <person name="Feyereisen R."/>
            <person name="Gibbs R.A."/>
            <person name="Heckel D.G."/>
            <person name="McGrath A."/>
            <person name="Robin C."/>
            <person name="Scherer S.E."/>
            <person name="Worley K.C."/>
            <person name="Wu Y.D."/>
        </authorList>
    </citation>
    <scope>NUCLEOTIDE SEQUENCE [LARGE SCALE GENOMIC DNA]</scope>
    <source>
        <strain evidence="2">Harm_GR_Male_#8</strain>
        <tissue evidence="2">Whole organism</tissue>
    </source>
</reference>
<feature type="domain" description="CRAL-TRIO" evidence="1">
    <location>
        <begin position="99"/>
        <end position="260"/>
    </location>
</feature>
<dbReference type="InterPro" id="IPR036273">
    <property type="entry name" value="CRAL/TRIO_N_dom_sf"/>
</dbReference>
<dbReference type="GO" id="GO:1902936">
    <property type="term" value="F:phosphatidylinositol bisphosphate binding"/>
    <property type="evidence" value="ECO:0007669"/>
    <property type="project" value="TreeGrafter"/>
</dbReference>
<gene>
    <name evidence="2" type="primary">HaOG203551</name>
    <name evidence="2" type="ORF">B5X24_HaOG203551</name>
</gene>
<dbReference type="PANTHER" id="PTHR10174">
    <property type="entry name" value="ALPHA-TOCOPHEROL TRANSFER PROTEIN-RELATED"/>
    <property type="match status" value="1"/>
</dbReference>
<dbReference type="OrthoDB" id="7837562at2759"/>
<evidence type="ECO:0000259" key="1">
    <source>
        <dbReference type="PROSITE" id="PS50191"/>
    </source>
</evidence>
<protein>
    <recommendedName>
        <fullName evidence="1">CRAL-TRIO domain-containing protein</fullName>
    </recommendedName>
</protein>
<dbReference type="GO" id="GO:0016020">
    <property type="term" value="C:membrane"/>
    <property type="evidence" value="ECO:0007669"/>
    <property type="project" value="TreeGrafter"/>
</dbReference>
<dbReference type="InterPro" id="IPR036865">
    <property type="entry name" value="CRAL-TRIO_dom_sf"/>
</dbReference>
<name>A0A2W1BVU1_HELAM</name>
<keyword evidence="3" id="KW-1185">Reference proteome</keyword>
<proteinExistence type="predicted"/>
<dbReference type="Proteomes" id="UP000249218">
    <property type="component" value="Unassembled WGS sequence"/>
</dbReference>
<dbReference type="EMBL" id="KZ149932">
    <property type="protein sequence ID" value="PZC77317.1"/>
    <property type="molecule type" value="Genomic_DNA"/>
</dbReference>
<dbReference type="SUPFAM" id="SSF46938">
    <property type="entry name" value="CRAL/TRIO N-terminal domain"/>
    <property type="match status" value="1"/>
</dbReference>
<evidence type="ECO:0000313" key="2">
    <source>
        <dbReference type="EMBL" id="PZC77317.1"/>
    </source>
</evidence>
<organism evidence="2 3">
    <name type="scientific">Helicoverpa armigera</name>
    <name type="common">Cotton bollworm</name>
    <name type="synonym">Heliothis armigera</name>
    <dbReference type="NCBI Taxonomy" id="29058"/>
    <lineage>
        <taxon>Eukaryota</taxon>
        <taxon>Metazoa</taxon>
        <taxon>Ecdysozoa</taxon>
        <taxon>Arthropoda</taxon>
        <taxon>Hexapoda</taxon>
        <taxon>Insecta</taxon>
        <taxon>Pterygota</taxon>
        <taxon>Neoptera</taxon>
        <taxon>Endopterygota</taxon>
        <taxon>Lepidoptera</taxon>
        <taxon>Glossata</taxon>
        <taxon>Ditrysia</taxon>
        <taxon>Noctuoidea</taxon>
        <taxon>Noctuidae</taxon>
        <taxon>Heliothinae</taxon>
        <taxon>Helicoverpa</taxon>
    </lineage>
</organism>
<dbReference type="InterPro" id="IPR011074">
    <property type="entry name" value="CRAL/TRIO_N_dom"/>
</dbReference>
<dbReference type="Gene3D" id="1.10.8.20">
    <property type="entry name" value="N-terminal domain of phosphatidylinositol transfer protein sec14p"/>
    <property type="match status" value="1"/>
</dbReference>
<dbReference type="SMART" id="SM01100">
    <property type="entry name" value="CRAL_TRIO_N"/>
    <property type="match status" value="1"/>
</dbReference>
<dbReference type="SUPFAM" id="SSF52087">
    <property type="entry name" value="CRAL/TRIO domain"/>
    <property type="match status" value="1"/>
</dbReference>
<dbReference type="CDD" id="cd00170">
    <property type="entry name" value="SEC14"/>
    <property type="match status" value="1"/>
</dbReference>
<dbReference type="Gene3D" id="3.40.525.10">
    <property type="entry name" value="CRAL-TRIO lipid binding domain"/>
    <property type="match status" value="1"/>
</dbReference>
<dbReference type="OMA" id="KHIDPEY"/>
<evidence type="ECO:0000313" key="3">
    <source>
        <dbReference type="Proteomes" id="UP000249218"/>
    </source>
</evidence>
<dbReference type="AlphaFoldDB" id="A0A2W1BVU1"/>
<dbReference type="SMART" id="SM00516">
    <property type="entry name" value="SEC14"/>
    <property type="match status" value="1"/>
</dbReference>
<dbReference type="InterPro" id="IPR001251">
    <property type="entry name" value="CRAL-TRIO_dom"/>
</dbReference>
<dbReference type="PRINTS" id="PR00180">
    <property type="entry name" value="CRETINALDHBP"/>
</dbReference>
<dbReference type="PROSITE" id="PS50191">
    <property type="entry name" value="CRAL_TRIO"/>
    <property type="match status" value="1"/>
</dbReference>
<dbReference type="PANTHER" id="PTHR10174:SF234">
    <property type="entry name" value="SD01558P"/>
    <property type="match status" value="1"/>
</dbReference>
<sequence length="290" mass="34062">MPFIEIAFQAEISRYEDPEFAEYAKRHCNEDPDTRGKAIEELRRLIRERGECNPRRIDDAYLLRFLRCRRFIPALAHKLMVRYEEFRRQNAYLYDCDPFKLTTAEEVYAGVLPESPDNGRIILMRFGQWDVDTVPIEDLVRYALIMDEIAMMQPKLQILGVTIVVDLDGLNLRQVTQLTPTVAGQIVSLMGVNFPLANHCLHIVRYNWLLHSIFYLFKQFMPQAVWSRIHFHGNDVTSLHKHIDPEYLPPELGGRCRHVISTVHWISKINEYKDDFLVKELKELGFKVKS</sequence>